<feature type="compositionally biased region" description="Acidic residues" evidence="7">
    <location>
        <begin position="393"/>
        <end position="402"/>
    </location>
</feature>
<feature type="region of interest" description="Disordered" evidence="7">
    <location>
        <begin position="309"/>
        <end position="409"/>
    </location>
</feature>
<keyword evidence="6" id="KW-0326">Glycosidase</keyword>
<evidence type="ECO:0000313" key="10">
    <source>
        <dbReference type="EMBL" id="CAK9441669.1"/>
    </source>
</evidence>
<sequence length="613" mass="63516">MLFAKTAFAVFAASVTSVVASGNQVALYWGQNGAGGEERLSYYCQDAGVDIVLLAFLDGNSGSPNLSFRNQCGDQYPSGLLHCSQIGEDIKTCQASGTKVLLSVRGDVLAPDSASATDILDFADVLWNKFGAGTEDSERPFDDAVVDGFDFSGELGSDVGYPELAQALRSKFRRQSAKSYYLSASPQCPYPDSKVGALMAQEQLDYAFIQFYNNYCSANGDFNYDTWAEYAAGAPNPNIELFVGLPSTGNIDGYVDADKVGEIVQEISCNPNFAGISLWDASGAWLNVNNEGQNFVAQVKDQLNQHSCSATTTSTVNETSESANETSEVPPVDETSESANETSEVPPVDETSENDTQTTTDATTANTTTTNAAANETSDEPESQATVTATTDAVDETSEDSETQVTTVAPGQSSIFKSVCVPVSSVYSNSESHDALSLTSLAPGAVNGASGASGTITAVGTTVITITSCSNNVCTHVPVTTGVVTVTQLDTTYTTFCPLTSEVSTLTAEAADQSQMSTIVKTTVVTINTCDSSSSTVDSAAASSPSSSAPAPGGESSDSEVNASSLVSFVPVAQQSNEAGYGVEVEAIPDGASVLVSGVAASLIAALIAMVLV</sequence>
<dbReference type="Gene3D" id="3.20.20.80">
    <property type="entry name" value="Glycosidases"/>
    <property type="match status" value="1"/>
</dbReference>
<keyword evidence="11" id="KW-1185">Reference proteome</keyword>
<dbReference type="RefSeq" id="XP_066832475.1">
    <property type="nucleotide sequence ID" value="XM_066975880.1"/>
</dbReference>
<dbReference type="InterPro" id="IPR025928">
    <property type="entry name" value="Flocculin_t3_rpt"/>
</dbReference>
<dbReference type="InterPro" id="IPR050542">
    <property type="entry name" value="Glycosyl_Hydrlase18_Chitinase"/>
</dbReference>
<reference evidence="10 11" key="1">
    <citation type="submission" date="2024-03" db="EMBL/GenBank/DDBJ databases">
        <authorList>
            <person name="Brejova B."/>
        </authorList>
    </citation>
    <scope>NUCLEOTIDE SEQUENCE [LARGE SCALE GENOMIC DNA]</scope>
    <source>
        <strain evidence="10 11">CBS 14171</strain>
    </source>
</reference>
<keyword evidence="4" id="KW-0378">Hydrolase</keyword>
<feature type="compositionally biased region" description="Low complexity" evidence="7">
    <location>
        <begin position="535"/>
        <end position="556"/>
    </location>
</feature>
<evidence type="ECO:0000256" key="1">
    <source>
        <dbReference type="ARBA" id="ARBA00004191"/>
    </source>
</evidence>
<evidence type="ECO:0000256" key="8">
    <source>
        <dbReference type="SAM" id="SignalP"/>
    </source>
</evidence>
<accession>A0ABP0ZUI3</accession>
<keyword evidence="3 8" id="KW-0732">Signal</keyword>
<dbReference type="PANTHER" id="PTHR45708:SF49">
    <property type="entry name" value="ENDOCHITINASE"/>
    <property type="match status" value="1"/>
</dbReference>
<gene>
    <name evidence="10" type="ORF">LODBEIA_P55370</name>
</gene>
<keyword evidence="5" id="KW-0325">Glycoprotein</keyword>
<dbReference type="PROSITE" id="PS51910">
    <property type="entry name" value="GH18_2"/>
    <property type="match status" value="1"/>
</dbReference>
<dbReference type="PANTHER" id="PTHR45708">
    <property type="entry name" value="ENDOCHITINASE"/>
    <property type="match status" value="1"/>
</dbReference>
<evidence type="ECO:0000256" key="7">
    <source>
        <dbReference type="SAM" id="MobiDB-lite"/>
    </source>
</evidence>
<comment type="subcellular location">
    <subcellularLocation>
        <location evidence="1">Secreted</location>
        <location evidence="1">Cell wall</location>
    </subcellularLocation>
</comment>
<feature type="compositionally biased region" description="Low complexity" evidence="7">
    <location>
        <begin position="309"/>
        <end position="329"/>
    </location>
</feature>
<feature type="chain" id="PRO_5045430812" description="GH18 domain-containing protein" evidence="8">
    <location>
        <begin position="21"/>
        <end position="613"/>
    </location>
</feature>
<dbReference type="EMBL" id="OZ022411">
    <property type="protein sequence ID" value="CAK9441669.1"/>
    <property type="molecule type" value="Genomic_DNA"/>
</dbReference>
<keyword evidence="2" id="KW-0964">Secreted</keyword>
<dbReference type="SUPFAM" id="SSF51445">
    <property type="entry name" value="(Trans)glycosidases"/>
    <property type="match status" value="1"/>
</dbReference>
<evidence type="ECO:0000256" key="6">
    <source>
        <dbReference type="ARBA" id="ARBA00023295"/>
    </source>
</evidence>
<evidence type="ECO:0000256" key="4">
    <source>
        <dbReference type="ARBA" id="ARBA00022801"/>
    </source>
</evidence>
<feature type="signal peptide" evidence="8">
    <location>
        <begin position="1"/>
        <end position="20"/>
    </location>
</feature>
<feature type="region of interest" description="Disordered" evidence="7">
    <location>
        <begin position="535"/>
        <end position="560"/>
    </location>
</feature>
<feature type="compositionally biased region" description="Low complexity" evidence="7">
    <location>
        <begin position="354"/>
        <end position="376"/>
    </location>
</feature>
<dbReference type="CDD" id="cd02877">
    <property type="entry name" value="GH18_hevamine_XipI_class_III"/>
    <property type="match status" value="1"/>
</dbReference>
<dbReference type="InterPro" id="IPR001223">
    <property type="entry name" value="Glyco_hydro18_cat"/>
</dbReference>
<dbReference type="GeneID" id="92210733"/>
<evidence type="ECO:0000256" key="3">
    <source>
        <dbReference type="ARBA" id="ARBA00022729"/>
    </source>
</evidence>
<dbReference type="Proteomes" id="UP001497383">
    <property type="component" value="Chromosome 7"/>
</dbReference>
<dbReference type="InterPro" id="IPR045321">
    <property type="entry name" value="Cts1-like"/>
</dbReference>
<dbReference type="InterPro" id="IPR017853">
    <property type="entry name" value="GH"/>
</dbReference>
<dbReference type="Pfam" id="PF00704">
    <property type="entry name" value="Glyco_hydro_18"/>
    <property type="match status" value="1"/>
</dbReference>
<feature type="domain" description="GH18" evidence="9">
    <location>
        <begin position="23"/>
        <end position="306"/>
    </location>
</feature>
<proteinExistence type="predicted"/>
<evidence type="ECO:0000256" key="5">
    <source>
        <dbReference type="ARBA" id="ARBA00023180"/>
    </source>
</evidence>
<evidence type="ECO:0000313" key="11">
    <source>
        <dbReference type="Proteomes" id="UP001497383"/>
    </source>
</evidence>
<dbReference type="Pfam" id="PF13928">
    <property type="entry name" value="Flocculin_t3"/>
    <property type="match status" value="1"/>
</dbReference>
<evidence type="ECO:0000256" key="2">
    <source>
        <dbReference type="ARBA" id="ARBA00022512"/>
    </source>
</evidence>
<evidence type="ECO:0000259" key="9">
    <source>
        <dbReference type="PROSITE" id="PS51910"/>
    </source>
</evidence>
<organism evidence="10 11">
    <name type="scientific">Lodderomyces beijingensis</name>
    <dbReference type="NCBI Taxonomy" id="1775926"/>
    <lineage>
        <taxon>Eukaryota</taxon>
        <taxon>Fungi</taxon>
        <taxon>Dikarya</taxon>
        <taxon>Ascomycota</taxon>
        <taxon>Saccharomycotina</taxon>
        <taxon>Pichiomycetes</taxon>
        <taxon>Debaryomycetaceae</taxon>
        <taxon>Candida/Lodderomyces clade</taxon>
        <taxon>Lodderomyces</taxon>
    </lineage>
</organism>
<name>A0ABP0ZUI3_9ASCO</name>
<protein>
    <recommendedName>
        <fullName evidence="9">GH18 domain-containing protein</fullName>
    </recommendedName>
</protein>
<keyword evidence="2" id="KW-0134">Cell wall</keyword>